<feature type="chain" id="PRO_5004835960" description="Infection structure specific protein" evidence="1">
    <location>
        <begin position="21"/>
        <end position="174"/>
    </location>
</feature>
<dbReference type="Proteomes" id="UP000030651">
    <property type="component" value="Unassembled WGS sequence"/>
</dbReference>
<evidence type="ECO:0000313" key="3">
    <source>
        <dbReference type="Proteomes" id="UP000030651"/>
    </source>
</evidence>
<dbReference type="EMBL" id="KI912110">
    <property type="protein sequence ID" value="ETS86141.1"/>
    <property type="molecule type" value="Genomic_DNA"/>
</dbReference>
<accession>W3XLK2</accession>
<organism evidence="2 3">
    <name type="scientific">Pestalotiopsis fici (strain W106-1 / CGMCC3.15140)</name>
    <dbReference type="NCBI Taxonomy" id="1229662"/>
    <lineage>
        <taxon>Eukaryota</taxon>
        <taxon>Fungi</taxon>
        <taxon>Dikarya</taxon>
        <taxon>Ascomycota</taxon>
        <taxon>Pezizomycotina</taxon>
        <taxon>Sordariomycetes</taxon>
        <taxon>Xylariomycetidae</taxon>
        <taxon>Amphisphaeriales</taxon>
        <taxon>Sporocadaceae</taxon>
        <taxon>Pestalotiopsis</taxon>
    </lineage>
</organism>
<proteinExistence type="predicted"/>
<gene>
    <name evidence="2" type="ORF">PFICI_04166</name>
</gene>
<keyword evidence="1" id="KW-0732">Signal</keyword>
<dbReference type="InParanoid" id="W3XLK2"/>
<evidence type="ECO:0008006" key="4">
    <source>
        <dbReference type="Google" id="ProtNLM"/>
    </source>
</evidence>
<dbReference type="eggNOG" id="ENOG502SSM3">
    <property type="taxonomic scope" value="Eukaryota"/>
</dbReference>
<dbReference type="OrthoDB" id="4845881at2759"/>
<protein>
    <recommendedName>
        <fullName evidence="4">Infection structure specific protein</fullName>
    </recommendedName>
</protein>
<dbReference type="HOGENOM" id="CLU_091752_1_0_1"/>
<dbReference type="OMA" id="FTNSCEF"/>
<keyword evidence="3" id="KW-1185">Reference proteome</keyword>
<dbReference type="KEGG" id="pfy:PFICI_04166"/>
<reference evidence="3" key="1">
    <citation type="journal article" date="2015" name="BMC Genomics">
        <title>Genomic and transcriptomic analysis of the endophytic fungus Pestalotiopsis fici reveals its lifestyle and high potential for synthesis of natural products.</title>
        <authorList>
            <person name="Wang X."/>
            <person name="Zhang X."/>
            <person name="Liu L."/>
            <person name="Xiang M."/>
            <person name="Wang W."/>
            <person name="Sun X."/>
            <person name="Che Y."/>
            <person name="Guo L."/>
            <person name="Liu G."/>
            <person name="Guo L."/>
            <person name="Wang C."/>
            <person name="Yin W.B."/>
            <person name="Stadler M."/>
            <person name="Zhang X."/>
            <person name="Liu X."/>
        </authorList>
    </citation>
    <scope>NUCLEOTIDE SEQUENCE [LARGE SCALE GENOMIC DNA]</scope>
    <source>
        <strain evidence="3">W106-1 / CGMCC3.15140</strain>
    </source>
</reference>
<sequence length="174" mass="17628">MRFSEVFLTATSLLGSLALAGRDAPTPVVRAIEARDTAACASAASQWLSELDSTLPTPTGEVLTYLATATLTDQCAIPTVTGDLGSSLSSYASTYSKWQSDHLPELRSIYHACSDVPQVTSQLTAAFASASGSACSTILAQITGTGATGNAAPRETGMPIAAAALAAGIAAVML</sequence>
<name>W3XLK2_PESFW</name>
<feature type="signal peptide" evidence="1">
    <location>
        <begin position="1"/>
        <end position="20"/>
    </location>
</feature>
<evidence type="ECO:0000313" key="2">
    <source>
        <dbReference type="EMBL" id="ETS86141.1"/>
    </source>
</evidence>
<dbReference type="AlphaFoldDB" id="W3XLK2"/>
<dbReference type="RefSeq" id="XP_007830938.1">
    <property type="nucleotide sequence ID" value="XM_007832747.1"/>
</dbReference>
<dbReference type="GeneID" id="19269179"/>
<evidence type="ECO:0000256" key="1">
    <source>
        <dbReference type="SAM" id="SignalP"/>
    </source>
</evidence>